<dbReference type="HOGENOM" id="CLU_1536906_0_0_11"/>
<dbReference type="Proteomes" id="UP000004926">
    <property type="component" value="Chromosome"/>
</dbReference>
<dbReference type="eggNOG" id="ENOG5033DII">
    <property type="taxonomic scope" value="Bacteria"/>
</dbReference>
<dbReference type="AlphaFoldDB" id="H5X4R1"/>
<protein>
    <submittedName>
        <fullName evidence="1">Uncharacterized protein</fullName>
    </submittedName>
</protein>
<keyword evidence="2" id="KW-1185">Reference proteome</keyword>
<reference evidence="1 2" key="1">
    <citation type="journal article" date="2012" name="Stand. Genomic Sci.">
        <title>Genome sequence of the ocean sediment bacterium Saccharomonospora marina type strain (XMU15(T)).</title>
        <authorList>
            <person name="Klenk H.P."/>
            <person name="Lu M."/>
            <person name="Lucas S."/>
            <person name="Lapidus A."/>
            <person name="Copeland A."/>
            <person name="Pitluck S."/>
            <person name="Goodwin L.A."/>
            <person name="Han C."/>
            <person name="Tapia R."/>
            <person name="Brambilla E.M."/>
            <person name="Potter G."/>
            <person name="Land M."/>
            <person name="Ivanova N."/>
            <person name="Rohde M."/>
            <person name="Goker M."/>
            <person name="Detter J.C."/>
            <person name="Li W.J."/>
            <person name="Kyrpides N.C."/>
            <person name="Woyke T."/>
        </authorList>
    </citation>
    <scope>NUCLEOTIDE SEQUENCE [LARGE SCALE GENOMIC DNA]</scope>
    <source>
        <strain evidence="1 2">XMU15</strain>
    </source>
</reference>
<accession>H5X4R1</accession>
<gene>
    <name evidence="1" type="ORF">SacmaDRAFT_2899</name>
</gene>
<sequence>MNELAVRALGQAGAQAAVPVSELAPKLRELAAEGVIRHGAALALARHAGKAPEPRSGGRDLTGWECATSSVHLEDMLEGIVPIRSGSAGDGEPVIAESDQVLLLRHGLGFALEIVRLVRALPEPVAIRCIVGANSTNATFRFHSAREGESWLNPDVDTYLLDKLIVVDSGPASLGGTPW</sequence>
<evidence type="ECO:0000313" key="2">
    <source>
        <dbReference type="Proteomes" id="UP000004926"/>
    </source>
</evidence>
<proteinExistence type="predicted"/>
<dbReference type="EMBL" id="CM001439">
    <property type="protein sequence ID" value="EHR51137.1"/>
    <property type="molecule type" value="Genomic_DNA"/>
</dbReference>
<organism evidence="1 2">
    <name type="scientific">Saccharomonospora marina XMU15</name>
    <dbReference type="NCBI Taxonomy" id="882083"/>
    <lineage>
        <taxon>Bacteria</taxon>
        <taxon>Bacillati</taxon>
        <taxon>Actinomycetota</taxon>
        <taxon>Actinomycetes</taxon>
        <taxon>Pseudonocardiales</taxon>
        <taxon>Pseudonocardiaceae</taxon>
        <taxon>Saccharomonospora</taxon>
    </lineage>
</organism>
<name>H5X4R1_9PSEU</name>
<evidence type="ECO:0000313" key="1">
    <source>
        <dbReference type="EMBL" id="EHR51137.1"/>
    </source>
</evidence>